<reference evidence="2" key="1">
    <citation type="submission" date="2017-09" db="EMBL/GenBank/DDBJ databases">
        <title>Depth-based differentiation of microbial function through sediment-hosted aquifers and enrichment of novel symbionts in the deep terrestrial subsurface.</title>
        <authorList>
            <person name="Probst A.J."/>
            <person name="Ladd B."/>
            <person name="Jarett J.K."/>
            <person name="Geller-Mcgrath D.E."/>
            <person name="Sieber C.M.K."/>
            <person name="Emerson J.B."/>
            <person name="Anantharaman K."/>
            <person name="Thomas B.C."/>
            <person name="Malmstrom R."/>
            <person name="Stieglmeier M."/>
            <person name="Klingl A."/>
            <person name="Woyke T."/>
            <person name="Ryan C.M."/>
            <person name="Banfield J.F."/>
        </authorList>
    </citation>
    <scope>NUCLEOTIDE SEQUENCE [LARGE SCALE GENOMIC DNA]</scope>
</reference>
<dbReference type="EMBL" id="PFBC01000039">
    <property type="protein sequence ID" value="PIR87828.1"/>
    <property type="molecule type" value="Genomic_DNA"/>
</dbReference>
<name>A0A2H0UN57_9BACT</name>
<protein>
    <recommendedName>
        <fullName evidence="3">DUF5667 domain-containing protein</fullName>
    </recommendedName>
</protein>
<gene>
    <name evidence="1" type="ORF">COU10_02485</name>
</gene>
<evidence type="ECO:0008006" key="3">
    <source>
        <dbReference type="Google" id="ProtNLM"/>
    </source>
</evidence>
<comment type="caution">
    <text evidence="1">The sequence shown here is derived from an EMBL/GenBank/DDBJ whole genome shotgun (WGS) entry which is preliminary data.</text>
</comment>
<accession>A0A2H0UN57</accession>
<dbReference type="Proteomes" id="UP000230903">
    <property type="component" value="Unassembled WGS sequence"/>
</dbReference>
<dbReference type="AlphaFoldDB" id="A0A2H0UN57"/>
<evidence type="ECO:0000313" key="1">
    <source>
        <dbReference type="EMBL" id="PIR87828.1"/>
    </source>
</evidence>
<organism evidence="1 2">
    <name type="scientific">Candidatus Harrisonbacteria bacterium CG10_big_fil_rev_8_21_14_0_10_45_28</name>
    <dbReference type="NCBI Taxonomy" id="1974586"/>
    <lineage>
        <taxon>Bacteria</taxon>
        <taxon>Candidatus Harrisoniibacteriota</taxon>
    </lineage>
</organism>
<sequence length="199" mass="21969">MKTIKNLILTVLTSAVLIVIVGLFFSSVNGEAVVPMQFFEARVKASDSAKNLAQLVDSSLLNLNKVKQWAEERKIAPALDLIQFELTNSKERQIAAITLSKSLEQMAHSTAGMSPDKAERLAVEAVSTGVNMVSQLINYNDLLNQLLVILQSKLNDGEDLGTEQISQIVNEMNSVAREINTLANKFNDLIESFDKKYID</sequence>
<proteinExistence type="predicted"/>
<evidence type="ECO:0000313" key="2">
    <source>
        <dbReference type="Proteomes" id="UP000230903"/>
    </source>
</evidence>